<evidence type="ECO:0000256" key="11">
    <source>
        <dbReference type="ARBA" id="ARBA00042761"/>
    </source>
</evidence>
<dbReference type="CDD" id="cd06141">
    <property type="entry name" value="WRN_exo"/>
    <property type="match status" value="1"/>
</dbReference>
<dbReference type="InterPro" id="IPR012337">
    <property type="entry name" value="RNaseH-like_sf"/>
</dbReference>
<keyword evidence="15" id="KW-1185">Reference proteome</keyword>
<dbReference type="GO" id="GO:0046872">
    <property type="term" value="F:metal ion binding"/>
    <property type="evidence" value="ECO:0007669"/>
    <property type="project" value="UniProtKB-KW"/>
</dbReference>
<evidence type="ECO:0000259" key="13">
    <source>
        <dbReference type="SMART" id="SM00474"/>
    </source>
</evidence>
<organism evidence="14 15">
    <name type="scientific">Brassicogethes aeneus</name>
    <name type="common">Rape pollen beetle</name>
    <name type="synonym">Meligethes aeneus</name>
    <dbReference type="NCBI Taxonomy" id="1431903"/>
    <lineage>
        <taxon>Eukaryota</taxon>
        <taxon>Metazoa</taxon>
        <taxon>Ecdysozoa</taxon>
        <taxon>Arthropoda</taxon>
        <taxon>Hexapoda</taxon>
        <taxon>Insecta</taxon>
        <taxon>Pterygota</taxon>
        <taxon>Neoptera</taxon>
        <taxon>Endopterygota</taxon>
        <taxon>Coleoptera</taxon>
        <taxon>Polyphaga</taxon>
        <taxon>Cucujiformia</taxon>
        <taxon>Nitidulidae</taxon>
        <taxon>Meligethinae</taxon>
        <taxon>Brassicogethes</taxon>
    </lineage>
</organism>
<dbReference type="EMBL" id="OV121139">
    <property type="protein sequence ID" value="CAH0562517.1"/>
    <property type="molecule type" value="Genomic_DNA"/>
</dbReference>
<evidence type="ECO:0000256" key="7">
    <source>
        <dbReference type="ARBA" id="ARBA00022842"/>
    </source>
</evidence>
<dbReference type="GO" id="GO:0003676">
    <property type="term" value="F:nucleic acid binding"/>
    <property type="evidence" value="ECO:0007669"/>
    <property type="project" value="InterPro"/>
</dbReference>
<keyword evidence="3" id="KW-0540">Nuclease</keyword>
<dbReference type="SMART" id="SM00474">
    <property type="entry name" value="35EXOc"/>
    <property type="match status" value="1"/>
</dbReference>
<dbReference type="Pfam" id="PF01612">
    <property type="entry name" value="DNA_pol_A_exo1"/>
    <property type="match status" value="1"/>
</dbReference>
<comment type="subcellular location">
    <subcellularLocation>
        <location evidence="1">Nucleus</location>
    </subcellularLocation>
</comment>
<evidence type="ECO:0000256" key="6">
    <source>
        <dbReference type="ARBA" id="ARBA00022839"/>
    </source>
</evidence>
<dbReference type="Proteomes" id="UP001154078">
    <property type="component" value="Chromosome 8"/>
</dbReference>
<proteinExistence type="inferred from homology"/>
<keyword evidence="5" id="KW-0378">Hydrolase</keyword>
<evidence type="ECO:0000256" key="2">
    <source>
        <dbReference type="ARBA" id="ARBA00022553"/>
    </source>
</evidence>
<dbReference type="SUPFAM" id="SSF53098">
    <property type="entry name" value="Ribonuclease H-like"/>
    <property type="match status" value="1"/>
</dbReference>
<protein>
    <recommendedName>
        <fullName evidence="10">3'-5' exonuclease</fullName>
    </recommendedName>
    <alternativeName>
        <fullName evidence="11">Werner Syndrome-like exonuclease</fullName>
    </alternativeName>
</protein>
<keyword evidence="8" id="KW-0539">Nucleus</keyword>
<evidence type="ECO:0000256" key="4">
    <source>
        <dbReference type="ARBA" id="ARBA00022723"/>
    </source>
</evidence>
<evidence type="ECO:0000256" key="12">
    <source>
        <dbReference type="ARBA" id="ARBA00045901"/>
    </source>
</evidence>
<evidence type="ECO:0000256" key="5">
    <source>
        <dbReference type="ARBA" id="ARBA00022801"/>
    </source>
</evidence>
<gene>
    <name evidence="14" type="ORF">MELIAE_LOCUS11614</name>
</gene>
<dbReference type="GO" id="GO:0008408">
    <property type="term" value="F:3'-5' exonuclease activity"/>
    <property type="evidence" value="ECO:0007669"/>
    <property type="project" value="InterPro"/>
</dbReference>
<dbReference type="PANTHER" id="PTHR13620:SF109">
    <property type="entry name" value="3'-5' EXONUCLEASE"/>
    <property type="match status" value="1"/>
</dbReference>
<dbReference type="InterPro" id="IPR036397">
    <property type="entry name" value="RNaseH_sf"/>
</dbReference>
<dbReference type="GO" id="GO:0005634">
    <property type="term" value="C:nucleus"/>
    <property type="evidence" value="ECO:0007669"/>
    <property type="project" value="UniProtKB-SubCell"/>
</dbReference>
<dbReference type="InterPro" id="IPR002562">
    <property type="entry name" value="3'-5'_exonuclease_dom"/>
</dbReference>
<evidence type="ECO:0000256" key="10">
    <source>
        <dbReference type="ARBA" id="ARBA00040531"/>
    </source>
</evidence>
<dbReference type="InterPro" id="IPR051132">
    <property type="entry name" value="3-5_Exonuclease_domain"/>
</dbReference>
<dbReference type="PANTHER" id="PTHR13620">
    <property type="entry name" value="3-5 EXONUCLEASE"/>
    <property type="match status" value="1"/>
</dbReference>
<evidence type="ECO:0000256" key="8">
    <source>
        <dbReference type="ARBA" id="ARBA00023242"/>
    </source>
</evidence>
<feature type="domain" description="3'-5' exonuclease" evidence="13">
    <location>
        <begin position="48"/>
        <end position="230"/>
    </location>
</feature>
<keyword evidence="6" id="KW-0269">Exonuclease</keyword>
<evidence type="ECO:0000313" key="14">
    <source>
        <dbReference type="EMBL" id="CAH0562517.1"/>
    </source>
</evidence>
<evidence type="ECO:0000313" key="15">
    <source>
        <dbReference type="Proteomes" id="UP001154078"/>
    </source>
</evidence>
<dbReference type="FunFam" id="3.30.420.10:FF:000104">
    <property type="entry name" value="Werner Syndrome-like exonuclease"/>
    <property type="match status" value="1"/>
</dbReference>
<evidence type="ECO:0000256" key="3">
    <source>
        <dbReference type="ARBA" id="ARBA00022722"/>
    </source>
</evidence>
<dbReference type="AlphaFoldDB" id="A0A9P0BFT8"/>
<comment type="function">
    <text evidence="12">Has exonuclease activity on both single-stranded and duplex templates bearing overhangs, but not blunt ended duplex DNA, and cleaves in a 3'-5' direction. Essential for the formation of DNA replication focal centers. Has an important role in maintaining genome stability.</text>
</comment>
<name>A0A9P0BFT8_BRAAE</name>
<evidence type="ECO:0000256" key="9">
    <source>
        <dbReference type="ARBA" id="ARBA00037949"/>
    </source>
</evidence>
<comment type="similarity">
    <text evidence="9">Belongs to the WRNexo family.</text>
</comment>
<accession>A0A9P0BFT8</accession>
<dbReference type="OrthoDB" id="10261556at2759"/>
<keyword evidence="7" id="KW-0460">Magnesium</keyword>
<reference evidence="14" key="1">
    <citation type="submission" date="2021-12" db="EMBL/GenBank/DDBJ databases">
        <authorList>
            <person name="King R."/>
        </authorList>
    </citation>
    <scope>NUCLEOTIDE SEQUENCE</scope>
</reference>
<keyword evidence="2" id="KW-0597">Phosphoprotein</keyword>
<dbReference type="Gene3D" id="3.30.420.10">
    <property type="entry name" value="Ribonuclease H-like superfamily/Ribonuclease H"/>
    <property type="match status" value="1"/>
</dbReference>
<evidence type="ECO:0000256" key="1">
    <source>
        <dbReference type="ARBA" id="ARBA00004123"/>
    </source>
</evidence>
<dbReference type="GO" id="GO:0006139">
    <property type="term" value="P:nucleobase-containing compound metabolic process"/>
    <property type="evidence" value="ECO:0007669"/>
    <property type="project" value="InterPro"/>
</dbReference>
<sequence length="251" mass="29097">MTTKRSMRLRSAVDPLEKENIAKRQKLEKTEYEKRPFITYKGKCMYYTTLVDCAIACDELLQQANRSEEEFVVGFDLEWPFNFQTGPGKVAVIQISPTLDKCYILHVSEMKKLPKSLSEFLEHPKVIITGVNIKNDVRKLARDFPGFNSDKMVENCFDSGVMAKNCFPTSGRYSLEKLVNRILKMKINKDKKVRMSKWHIIPLSEAQQKYAAIDAYASLLLYYKIKEAEEIKAIKDKEDDEKHPEVLKLLN</sequence>
<keyword evidence="4" id="KW-0479">Metal-binding</keyword>